<accession>A0A0D5LSI5</accession>
<dbReference type="InterPro" id="IPR010642">
    <property type="entry name" value="Invasion_prot_B"/>
</dbReference>
<keyword evidence="3" id="KW-1185">Reference proteome</keyword>
<dbReference type="PATRIC" id="fig|1486262.3.peg.3383"/>
<dbReference type="STRING" id="1486262.TM49_16365"/>
<evidence type="ECO:0000256" key="1">
    <source>
        <dbReference type="SAM" id="SignalP"/>
    </source>
</evidence>
<evidence type="ECO:0008006" key="4">
    <source>
        <dbReference type="Google" id="ProtNLM"/>
    </source>
</evidence>
<gene>
    <name evidence="2" type="ORF">TM49_16365</name>
</gene>
<keyword evidence="1" id="KW-0732">Signal</keyword>
<dbReference type="EMBL" id="CP010803">
    <property type="protein sequence ID" value="AJY46895.1"/>
    <property type="molecule type" value="Genomic_DNA"/>
</dbReference>
<dbReference type="Proteomes" id="UP000032611">
    <property type="component" value="Chromosome"/>
</dbReference>
<dbReference type="KEGG" id="mey:TM49_16365"/>
<organism evidence="2 3">
    <name type="scientific">Martelella endophytica</name>
    <dbReference type="NCBI Taxonomy" id="1486262"/>
    <lineage>
        <taxon>Bacteria</taxon>
        <taxon>Pseudomonadati</taxon>
        <taxon>Pseudomonadota</taxon>
        <taxon>Alphaproteobacteria</taxon>
        <taxon>Hyphomicrobiales</taxon>
        <taxon>Aurantimonadaceae</taxon>
        <taxon>Martelella</taxon>
    </lineage>
</organism>
<sequence length="167" mass="17369">MAAASAVLSLAPMSAALAELPEGASSINEDYQDWRVACVSVDNNDRCSMLHNQVAKDSGQRVLSIELTAPTADGLQGIVLMPFGLALANGVTLNIDTATDGPKFGFSTCLPQGCIAPIRFDAAMIDKLKNGGALNITATVVDSGEPINITASLKGFTAAYNRLNALR</sequence>
<dbReference type="InterPro" id="IPR038696">
    <property type="entry name" value="IalB_sf"/>
</dbReference>
<evidence type="ECO:0000313" key="2">
    <source>
        <dbReference type="EMBL" id="AJY46895.1"/>
    </source>
</evidence>
<dbReference type="Pfam" id="PF06776">
    <property type="entry name" value="IalB"/>
    <property type="match status" value="1"/>
</dbReference>
<name>A0A0D5LSI5_MAREN</name>
<feature type="signal peptide" evidence="1">
    <location>
        <begin position="1"/>
        <end position="18"/>
    </location>
</feature>
<protein>
    <recommendedName>
        <fullName evidence="4">Invasion protein</fullName>
    </recommendedName>
</protein>
<feature type="chain" id="PRO_5002295215" description="Invasion protein" evidence="1">
    <location>
        <begin position="19"/>
        <end position="167"/>
    </location>
</feature>
<dbReference type="HOGENOM" id="CLU_096085_3_0_5"/>
<proteinExistence type="predicted"/>
<reference evidence="2 3" key="1">
    <citation type="journal article" date="2015" name="Genome Announc.">
        <title>Complete genome sequence of Martelella endophytica YC6887, which has antifungal activity associated with a halophyte.</title>
        <authorList>
            <person name="Khan A."/>
            <person name="Khan H."/>
            <person name="Chung E.J."/>
            <person name="Hossain M.T."/>
            <person name="Chung Y.R."/>
        </authorList>
    </citation>
    <scope>NUCLEOTIDE SEQUENCE [LARGE SCALE GENOMIC DNA]</scope>
    <source>
        <strain evidence="2">YC6887</strain>
    </source>
</reference>
<dbReference type="Gene3D" id="2.60.40.1880">
    <property type="entry name" value="Invasion associated locus B (IalB) protein"/>
    <property type="match status" value="1"/>
</dbReference>
<evidence type="ECO:0000313" key="3">
    <source>
        <dbReference type="Proteomes" id="UP000032611"/>
    </source>
</evidence>
<dbReference type="AlphaFoldDB" id="A0A0D5LSI5"/>